<dbReference type="Proteomes" id="UP001562425">
    <property type="component" value="Unassembled WGS sequence"/>
</dbReference>
<accession>A0ABD1DVB8</accession>
<evidence type="ECO:0000256" key="1">
    <source>
        <dbReference type="SAM" id="SignalP"/>
    </source>
</evidence>
<evidence type="ECO:0000313" key="2">
    <source>
        <dbReference type="EMBL" id="KAL1403686.1"/>
    </source>
</evidence>
<keyword evidence="3" id="KW-1185">Reference proteome</keyword>
<reference evidence="2 3" key="1">
    <citation type="submission" date="2024-05" db="EMBL/GenBank/DDBJ databases">
        <title>Culex pipiens pipiens assembly and annotation.</title>
        <authorList>
            <person name="Alout H."/>
            <person name="Durand T."/>
        </authorList>
    </citation>
    <scope>NUCLEOTIDE SEQUENCE [LARGE SCALE GENOMIC DNA]</scope>
    <source>
        <strain evidence="2">HA-2024</strain>
        <tissue evidence="2">Whole body</tissue>
    </source>
</reference>
<comment type="caution">
    <text evidence="2">The sequence shown here is derived from an EMBL/GenBank/DDBJ whole genome shotgun (WGS) entry which is preliminary data.</text>
</comment>
<proteinExistence type="predicted"/>
<feature type="signal peptide" evidence="1">
    <location>
        <begin position="1"/>
        <end position="23"/>
    </location>
</feature>
<feature type="chain" id="PRO_5044761605" evidence="1">
    <location>
        <begin position="24"/>
        <end position="52"/>
    </location>
</feature>
<dbReference type="PROSITE" id="PS51257">
    <property type="entry name" value="PROKAR_LIPOPROTEIN"/>
    <property type="match status" value="1"/>
</dbReference>
<keyword evidence="1" id="KW-0732">Signal</keyword>
<name>A0ABD1DVB8_CULPP</name>
<dbReference type="EMBL" id="JBEHCU010001236">
    <property type="protein sequence ID" value="KAL1403686.1"/>
    <property type="molecule type" value="Genomic_DNA"/>
</dbReference>
<feature type="non-terminal residue" evidence="2">
    <location>
        <position position="52"/>
    </location>
</feature>
<sequence length="52" mass="5861">MKATLWLWSLVTVLACVSQRVSAGPYTDTRIVQQSITRANRLKLIKMPSVTK</sequence>
<gene>
    <name evidence="2" type="ORF">pipiens_019256</name>
</gene>
<evidence type="ECO:0000313" key="3">
    <source>
        <dbReference type="Proteomes" id="UP001562425"/>
    </source>
</evidence>
<dbReference type="AlphaFoldDB" id="A0ABD1DVB8"/>
<organism evidence="2 3">
    <name type="scientific">Culex pipiens pipiens</name>
    <name type="common">Northern house mosquito</name>
    <dbReference type="NCBI Taxonomy" id="38569"/>
    <lineage>
        <taxon>Eukaryota</taxon>
        <taxon>Metazoa</taxon>
        <taxon>Ecdysozoa</taxon>
        <taxon>Arthropoda</taxon>
        <taxon>Hexapoda</taxon>
        <taxon>Insecta</taxon>
        <taxon>Pterygota</taxon>
        <taxon>Neoptera</taxon>
        <taxon>Endopterygota</taxon>
        <taxon>Diptera</taxon>
        <taxon>Nematocera</taxon>
        <taxon>Culicoidea</taxon>
        <taxon>Culicidae</taxon>
        <taxon>Culicinae</taxon>
        <taxon>Culicini</taxon>
        <taxon>Culex</taxon>
        <taxon>Culex</taxon>
    </lineage>
</organism>
<protein>
    <submittedName>
        <fullName evidence="2">Uncharacterized protein</fullName>
    </submittedName>
</protein>